<evidence type="ECO:0000256" key="1">
    <source>
        <dbReference type="ARBA" id="ARBA00022448"/>
    </source>
</evidence>
<dbReference type="PANTHER" id="PTHR45772">
    <property type="entry name" value="CONSERVED COMPONENT OF ABC TRANSPORTER FOR NATURAL AMINO ACIDS-RELATED"/>
    <property type="match status" value="1"/>
</dbReference>
<dbReference type="FunFam" id="3.40.50.300:FF:000421">
    <property type="entry name" value="Branched-chain amino acid ABC transporter ATP-binding protein"/>
    <property type="match status" value="1"/>
</dbReference>
<dbReference type="PANTHER" id="PTHR45772:SF1">
    <property type="entry name" value="ABC TRANSPORTER ATP-BINDING PROTEIN"/>
    <property type="match status" value="1"/>
</dbReference>
<dbReference type="InterPro" id="IPR032823">
    <property type="entry name" value="BCA_ABC_TP_C"/>
</dbReference>
<dbReference type="PROSITE" id="PS50893">
    <property type="entry name" value="ABC_TRANSPORTER_2"/>
    <property type="match status" value="1"/>
</dbReference>
<evidence type="ECO:0000259" key="4">
    <source>
        <dbReference type="PROSITE" id="PS50893"/>
    </source>
</evidence>
<dbReference type="Pfam" id="PF12399">
    <property type="entry name" value="BCA_ABC_TP_C"/>
    <property type="match status" value="1"/>
</dbReference>
<dbReference type="GO" id="GO:0016887">
    <property type="term" value="F:ATP hydrolysis activity"/>
    <property type="evidence" value="ECO:0007669"/>
    <property type="project" value="InterPro"/>
</dbReference>
<dbReference type="Proteomes" id="UP000036938">
    <property type="component" value="Unassembled WGS sequence"/>
</dbReference>
<dbReference type="Pfam" id="PF00005">
    <property type="entry name" value="ABC_tran"/>
    <property type="match status" value="1"/>
</dbReference>
<dbReference type="InterPro" id="IPR003439">
    <property type="entry name" value="ABC_transporter-like_ATP-bd"/>
</dbReference>
<dbReference type="AlphaFoldDB" id="A0A0L1JRZ8"/>
<reference evidence="5 6" key="1">
    <citation type="journal article" date="2015" name="Int. J. Syst. Evol. Microbiol.">
        <title>Aestuariivita atlantica sp. nov., isolated from deep sea sediment of the Atlantic Ocean.</title>
        <authorList>
            <person name="Li G."/>
            <person name="Lai Q."/>
            <person name="Du Y."/>
            <person name="Liu X."/>
            <person name="Sun F."/>
            <person name="Shao Z."/>
        </authorList>
    </citation>
    <scope>NUCLEOTIDE SEQUENCE [LARGE SCALE GENOMIC DNA]</scope>
    <source>
        <strain evidence="5 6">22II-S11-z3</strain>
    </source>
</reference>
<dbReference type="STRING" id="1317121.ATO11_03545"/>
<dbReference type="CDD" id="cd03219">
    <property type="entry name" value="ABC_Mj1267_LivG_branched"/>
    <property type="match status" value="1"/>
</dbReference>
<evidence type="ECO:0000256" key="2">
    <source>
        <dbReference type="ARBA" id="ARBA00022741"/>
    </source>
</evidence>
<evidence type="ECO:0000313" key="5">
    <source>
        <dbReference type="EMBL" id="KNG94506.1"/>
    </source>
</evidence>
<dbReference type="PATRIC" id="fig|1317121.7.peg.1085"/>
<evidence type="ECO:0000256" key="3">
    <source>
        <dbReference type="ARBA" id="ARBA00022840"/>
    </source>
</evidence>
<comment type="caution">
    <text evidence="5">The sequence shown here is derived from an EMBL/GenBank/DDBJ whole genome shotgun (WGS) entry which is preliminary data.</text>
</comment>
<keyword evidence="6" id="KW-1185">Reference proteome</keyword>
<dbReference type="InterPro" id="IPR027417">
    <property type="entry name" value="P-loop_NTPase"/>
</dbReference>
<evidence type="ECO:0000313" key="6">
    <source>
        <dbReference type="Proteomes" id="UP000036938"/>
    </source>
</evidence>
<accession>A0A0L1JRZ8</accession>
<organism evidence="5 6">
    <name type="scientific">Pseudaestuariivita atlantica</name>
    <dbReference type="NCBI Taxonomy" id="1317121"/>
    <lineage>
        <taxon>Bacteria</taxon>
        <taxon>Pseudomonadati</taxon>
        <taxon>Pseudomonadota</taxon>
        <taxon>Alphaproteobacteria</taxon>
        <taxon>Rhodobacterales</taxon>
        <taxon>Paracoccaceae</taxon>
        <taxon>Pseudaestuariivita</taxon>
    </lineage>
</organism>
<dbReference type="SUPFAM" id="SSF52540">
    <property type="entry name" value="P-loop containing nucleoside triphosphate hydrolases"/>
    <property type="match status" value="1"/>
</dbReference>
<keyword evidence="3" id="KW-0067">ATP-binding</keyword>
<protein>
    <submittedName>
        <fullName evidence="5">ABC transporter</fullName>
    </submittedName>
</protein>
<proteinExistence type="predicted"/>
<dbReference type="GO" id="GO:0005524">
    <property type="term" value="F:ATP binding"/>
    <property type="evidence" value="ECO:0007669"/>
    <property type="project" value="UniProtKB-KW"/>
</dbReference>
<dbReference type="InterPro" id="IPR051120">
    <property type="entry name" value="ABC_AA/LPS_Transport"/>
</dbReference>
<dbReference type="GO" id="GO:0005886">
    <property type="term" value="C:plasma membrane"/>
    <property type="evidence" value="ECO:0007669"/>
    <property type="project" value="TreeGrafter"/>
</dbReference>
<dbReference type="Gene3D" id="3.40.50.300">
    <property type="entry name" value="P-loop containing nucleotide triphosphate hydrolases"/>
    <property type="match status" value="1"/>
</dbReference>
<dbReference type="SMART" id="SM00382">
    <property type="entry name" value="AAA"/>
    <property type="match status" value="1"/>
</dbReference>
<dbReference type="EMBL" id="AQQZ01000002">
    <property type="protein sequence ID" value="KNG94506.1"/>
    <property type="molecule type" value="Genomic_DNA"/>
</dbReference>
<sequence length="271" mass="30163">MKDAEGYVTEDGRTIGGVVMEMRNITLRFGGVVAIKDISFDIREGEIRAIIGPNGAGKSSMLNVISGFYNPQEGEVWYRGSLRPPMKPYQVAQQGIARTFQNIALFEGMTVLDNVMTGRLTQMKAGMFAQAIWKGKAEREEVENRELAEQVIDFLEIQSIRKTPVARLPYGLKKRVELARALVSQPSLLLLDEPMAGMNVEEKEDMSRFILSVNDEFGTTIALIEHDMGVVMDLSDRVVVMDYGKKIGDGTPDEVRNNQDVIDAYLGVAHD</sequence>
<gene>
    <name evidence="5" type="ORF">ATO11_03545</name>
</gene>
<feature type="domain" description="ABC transporter" evidence="4">
    <location>
        <begin position="20"/>
        <end position="268"/>
    </location>
</feature>
<name>A0A0L1JRZ8_9RHOB</name>
<keyword evidence="2" id="KW-0547">Nucleotide-binding</keyword>
<keyword evidence="1" id="KW-0813">Transport</keyword>
<dbReference type="InterPro" id="IPR003593">
    <property type="entry name" value="AAA+_ATPase"/>
</dbReference>